<dbReference type="SUPFAM" id="SSF103473">
    <property type="entry name" value="MFS general substrate transporter"/>
    <property type="match status" value="1"/>
</dbReference>
<keyword evidence="1" id="KW-1133">Transmembrane helix</keyword>
<feature type="transmembrane region" description="Helical" evidence="1">
    <location>
        <begin position="75"/>
        <end position="98"/>
    </location>
</feature>
<comment type="caution">
    <text evidence="2">The sequence shown here is derived from an EMBL/GenBank/DDBJ whole genome shotgun (WGS) entry which is preliminary data.</text>
</comment>
<protein>
    <recommendedName>
        <fullName evidence="4">MFS transporter</fullName>
    </recommendedName>
</protein>
<evidence type="ECO:0000313" key="3">
    <source>
        <dbReference type="Proteomes" id="UP000317716"/>
    </source>
</evidence>
<evidence type="ECO:0000313" key="2">
    <source>
        <dbReference type="EMBL" id="TMQ50194.1"/>
    </source>
</evidence>
<name>A0A538SFN2_UNCEI</name>
<dbReference type="AlphaFoldDB" id="A0A538SFN2"/>
<proteinExistence type="predicted"/>
<feature type="transmembrane region" description="Helical" evidence="1">
    <location>
        <begin position="12"/>
        <end position="34"/>
    </location>
</feature>
<dbReference type="Proteomes" id="UP000317716">
    <property type="component" value="Unassembled WGS sequence"/>
</dbReference>
<sequence length="109" mass="11183">MALAPRTPAAYVAGVVLYALSCGMVYAAFSALLLHVIGRGAASTKYATLSSLGNLPTAYMTAFDGWAHDRWGAGGMLHAEALLGVGSTALILVTLGRIRAGTAGRKEMA</sequence>
<dbReference type="EMBL" id="VBOS01000421">
    <property type="protein sequence ID" value="TMQ50194.1"/>
    <property type="molecule type" value="Genomic_DNA"/>
</dbReference>
<reference evidence="2 3" key="1">
    <citation type="journal article" date="2019" name="Nat. Microbiol.">
        <title>Mediterranean grassland soil C-N compound turnover is dependent on rainfall and depth, and is mediated by genomically divergent microorganisms.</title>
        <authorList>
            <person name="Diamond S."/>
            <person name="Andeer P.F."/>
            <person name="Li Z."/>
            <person name="Crits-Christoph A."/>
            <person name="Burstein D."/>
            <person name="Anantharaman K."/>
            <person name="Lane K.R."/>
            <person name="Thomas B.C."/>
            <person name="Pan C."/>
            <person name="Northen T.R."/>
            <person name="Banfield J.F."/>
        </authorList>
    </citation>
    <scope>NUCLEOTIDE SEQUENCE [LARGE SCALE GENOMIC DNA]</scope>
    <source>
        <strain evidence="2">WS_2</strain>
    </source>
</reference>
<evidence type="ECO:0008006" key="4">
    <source>
        <dbReference type="Google" id="ProtNLM"/>
    </source>
</evidence>
<keyword evidence="1" id="KW-0472">Membrane</keyword>
<accession>A0A538SFN2</accession>
<keyword evidence="1" id="KW-0812">Transmembrane</keyword>
<organism evidence="2 3">
    <name type="scientific">Eiseniibacteriota bacterium</name>
    <dbReference type="NCBI Taxonomy" id="2212470"/>
    <lineage>
        <taxon>Bacteria</taxon>
        <taxon>Candidatus Eiseniibacteriota</taxon>
    </lineage>
</organism>
<evidence type="ECO:0000256" key="1">
    <source>
        <dbReference type="SAM" id="Phobius"/>
    </source>
</evidence>
<dbReference type="InterPro" id="IPR036259">
    <property type="entry name" value="MFS_trans_sf"/>
</dbReference>
<gene>
    <name evidence="2" type="ORF">E6K72_11640</name>
</gene>